<dbReference type="AlphaFoldDB" id="A0AAD5UNQ5"/>
<proteinExistence type="predicted"/>
<dbReference type="InterPro" id="IPR012972">
    <property type="entry name" value="NLE"/>
</dbReference>
<dbReference type="PRINTS" id="PR00320">
    <property type="entry name" value="GPROTEINBRPT"/>
</dbReference>
<organism evidence="7 8">
    <name type="scientific">Boothiomyces macroporosus</name>
    <dbReference type="NCBI Taxonomy" id="261099"/>
    <lineage>
        <taxon>Eukaryota</taxon>
        <taxon>Fungi</taxon>
        <taxon>Fungi incertae sedis</taxon>
        <taxon>Chytridiomycota</taxon>
        <taxon>Chytridiomycota incertae sedis</taxon>
        <taxon>Chytridiomycetes</taxon>
        <taxon>Rhizophydiales</taxon>
        <taxon>Terramycetaceae</taxon>
        <taxon>Boothiomyces</taxon>
    </lineage>
</organism>
<evidence type="ECO:0000256" key="4">
    <source>
        <dbReference type="ARBA" id="ARBA00023242"/>
    </source>
</evidence>
<dbReference type="SUPFAM" id="SSF50978">
    <property type="entry name" value="WD40 repeat-like"/>
    <property type="match status" value="1"/>
</dbReference>
<keyword evidence="4" id="KW-0539">Nucleus</keyword>
<dbReference type="Proteomes" id="UP001210925">
    <property type="component" value="Unassembled WGS sequence"/>
</dbReference>
<keyword evidence="3" id="KW-0677">Repeat</keyword>
<evidence type="ECO:0000259" key="6">
    <source>
        <dbReference type="Pfam" id="PF08154"/>
    </source>
</evidence>
<dbReference type="Gene3D" id="2.130.10.10">
    <property type="entry name" value="YVTN repeat-like/Quinoprotein amine dehydrogenase"/>
    <property type="match status" value="1"/>
</dbReference>
<feature type="repeat" description="WD" evidence="5">
    <location>
        <begin position="180"/>
        <end position="212"/>
    </location>
</feature>
<evidence type="ECO:0000313" key="8">
    <source>
        <dbReference type="Proteomes" id="UP001210925"/>
    </source>
</evidence>
<feature type="repeat" description="WD" evidence="5">
    <location>
        <begin position="103"/>
        <end position="127"/>
    </location>
</feature>
<dbReference type="InterPro" id="IPR020472">
    <property type="entry name" value="WD40_PAC1"/>
</dbReference>
<evidence type="ECO:0000313" key="7">
    <source>
        <dbReference type="EMBL" id="KAJ3261557.1"/>
    </source>
</evidence>
<evidence type="ECO:0000256" key="2">
    <source>
        <dbReference type="ARBA" id="ARBA00022574"/>
    </source>
</evidence>
<name>A0AAD5UNQ5_9FUNG</name>
<dbReference type="InterPro" id="IPR036322">
    <property type="entry name" value="WD40_repeat_dom_sf"/>
</dbReference>
<evidence type="ECO:0000256" key="5">
    <source>
        <dbReference type="PROSITE-ProRule" id="PRU00221"/>
    </source>
</evidence>
<dbReference type="PROSITE" id="PS00678">
    <property type="entry name" value="WD_REPEATS_1"/>
    <property type="match status" value="1"/>
</dbReference>
<feature type="repeat" description="WD" evidence="5">
    <location>
        <begin position="244"/>
        <end position="286"/>
    </location>
</feature>
<dbReference type="PROSITE" id="PS50082">
    <property type="entry name" value="WD_REPEATS_2"/>
    <property type="match status" value="4"/>
</dbReference>
<comment type="subcellular location">
    <subcellularLocation>
        <location evidence="1">Nucleus</location>
        <location evidence="1">Nucleolus</location>
    </subcellularLocation>
</comment>
<protein>
    <submittedName>
        <fullName evidence="7">WD repeat-containing protein 12</fullName>
    </submittedName>
</protein>
<gene>
    <name evidence="7" type="primary">WDR12</name>
    <name evidence="7" type="ORF">HK103_005395</name>
</gene>
<keyword evidence="8" id="KW-1185">Reference proteome</keyword>
<sequence>MTEERKVQVSFYSRQSKYAVTDAPILVPTKLKRFGLSEIINHLLGLDDPIPFDFIINGKFLRVSLDNYLNAHSLSTENTLKIEFVELSLPPSESSTIIQDDWISSVKIQKSNTHILTGSFDSYVRIWTQSGSLLTSTADGDSPIKCVEWLNDETVVAGNLQREIYVYDLDGESLNLSYTCIGHEGGIESIANSPNKDHFATASWDKTIRLWSHLEDGEAVNVAKKSKKKQKTNFQTVKNHKICLEGHSGAVSSIKFDPHDANTLYSGSWDHSVRVWDLNEELNTTTMNCEKVIGCMGYLPESKVIMTGHVDGSIRLWDPRTKGNPHLI</sequence>
<dbReference type="InterPro" id="IPR015943">
    <property type="entry name" value="WD40/YVTN_repeat-like_dom_sf"/>
</dbReference>
<dbReference type="EMBL" id="JADGKB010000005">
    <property type="protein sequence ID" value="KAJ3261557.1"/>
    <property type="molecule type" value="Genomic_DNA"/>
</dbReference>
<dbReference type="GO" id="GO:0005730">
    <property type="term" value="C:nucleolus"/>
    <property type="evidence" value="ECO:0007669"/>
    <property type="project" value="UniProtKB-SubCell"/>
</dbReference>
<accession>A0AAD5UNQ5</accession>
<dbReference type="InterPro" id="IPR019775">
    <property type="entry name" value="WD40_repeat_CS"/>
</dbReference>
<evidence type="ECO:0000256" key="1">
    <source>
        <dbReference type="ARBA" id="ARBA00004604"/>
    </source>
</evidence>
<dbReference type="InterPro" id="IPR001680">
    <property type="entry name" value="WD40_rpt"/>
</dbReference>
<dbReference type="PANTHER" id="PTHR19855:SF11">
    <property type="entry name" value="RIBOSOME BIOGENESIS PROTEIN WDR12"/>
    <property type="match status" value="1"/>
</dbReference>
<dbReference type="PROSITE" id="PS50294">
    <property type="entry name" value="WD_REPEATS_REGION"/>
    <property type="match status" value="2"/>
</dbReference>
<comment type="caution">
    <text evidence="7">The sequence shown here is derived from an EMBL/GenBank/DDBJ whole genome shotgun (WGS) entry which is preliminary data.</text>
</comment>
<feature type="repeat" description="WD" evidence="5">
    <location>
        <begin position="293"/>
        <end position="318"/>
    </location>
</feature>
<dbReference type="Pfam" id="PF08154">
    <property type="entry name" value="NLE"/>
    <property type="match status" value="1"/>
</dbReference>
<dbReference type="Pfam" id="PF00400">
    <property type="entry name" value="WD40"/>
    <property type="match status" value="4"/>
</dbReference>
<feature type="domain" description="NLE" evidence="6">
    <location>
        <begin position="7"/>
        <end position="69"/>
    </location>
</feature>
<dbReference type="PANTHER" id="PTHR19855">
    <property type="entry name" value="WD40 REPEAT PROTEIN 12, 37"/>
    <property type="match status" value="1"/>
</dbReference>
<keyword evidence="2 5" id="KW-0853">WD repeat</keyword>
<reference evidence="7" key="1">
    <citation type="submission" date="2020-05" db="EMBL/GenBank/DDBJ databases">
        <title>Phylogenomic resolution of chytrid fungi.</title>
        <authorList>
            <person name="Stajich J.E."/>
            <person name="Amses K."/>
            <person name="Simmons R."/>
            <person name="Seto K."/>
            <person name="Myers J."/>
            <person name="Bonds A."/>
            <person name="Quandt C.A."/>
            <person name="Barry K."/>
            <person name="Liu P."/>
            <person name="Grigoriev I."/>
            <person name="Longcore J.E."/>
            <person name="James T.Y."/>
        </authorList>
    </citation>
    <scope>NUCLEOTIDE SEQUENCE</scope>
    <source>
        <strain evidence="7">PLAUS21</strain>
    </source>
</reference>
<dbReference type="SMART" id="SM00320">
    <property type="entry name" value="WD40"/>
    <property type="match status" value="5"/>
</dbReference>
<evidence type="ECO:0000256" key="3">
    <source>
        <dbReference type="ARBA" id="ARBA00022737"/>
    </source>
</evidence>